<evidence type="ECO:0000256" key="1">
    <source>
        <dbReference type="SAM" id="Phobius"/>
    </source>
</evidence>
<evidence type="ECO:0000313" key="2">
    <source>
        <dbReference type="EMBL" id="OTG25072.1"/>
    </source>
</evidence>
<evidence type="ECO:0000313" key="3">
    <source>
        <dbReference type="Proteomes" id="UP000215914"/>
    </source>
</evidence>
<proteinExistence type="predicted"/>
<keyword evidence="1" id="KW-0472">Membrane</keyword>
<keyword evidence="1" id="KW-1133">Transmembrane helix</keyword>
<reference evidence="3" key="1">
    <citation type="journal article" date="2017" name="Nature">
        <title>The sunflower genome provides insights into oil metabolism, flowering and Asterid evolution.</title>
        <authorList>
            <person name="Badouin H."/>
            <person name="Gouzy J."/>
            <person name="Grassa C.J."/>
            <person name="Murat F."/>
            <person name="Staton S.E."/>
            <person name="Cottret L."/>
            <person name="Lelandais-Briere C."/>
            <person name="Owens G.L."/>
            <person name="Carrere S."/>
            <person name="Mayjonade B."/>
            <person name="Legrand L."/>
            <person name="Gill N."/>
            <person name="Kane N.C."/>
            <person name="Bowers J.E."/>
            <person name="Hubner S."/>
            <person name="Bellec A."/>
            <person name="Berard A."/>
            <person name="Berges H."/>
            <person name="Blanchet N."/>
            <person name="Boniface M.C."/>
            <person name="Brunel D."/>
            <person name="Catrice O."/>
            <person name="Chaidir N."/>
            <person name="Claudel C."/>
            <person name="Donnadieu C."/>
            <person name="Faraut T."/>
            <person name="Fievet G."/>
            <person name="Helmstetter N."/>
            <person name="King M."/>
            <person name="Knapp S.J."/>
            <person name="Lai Z."/>
            <person name="Le Paslier M.C."/>
            <person name="Lippi Y."/>
            <person name="Lorenzon L."/>
            <person name="Mandel J.R."/>
            <person name="Marage G."/>
            <person name="Marchand G."/>
            <person name="Marquand E."/>
            <person name="Bret-Mestries E."/>
            <person name="Morien E."/>
            <person name="Nambeesan S."/>
            <person name="Nguyen T."/>
            <person name="Pegot-Espagnet P."/>
            <person name="Pouilly N."/>
            <person name="Raftis F."/>
            <person name="Sallet E."/>
            <person name="Schiex T."/>
            <person name="Thomas J."/>
            <person name="Vandecasteele C."/>
            <person name="Vares D."/>
            <person name="Vear F."/>
            <person name="Vautrin S."/>
            <person name="Crespi M."/>
            <person name="Mangin B."/>
            <person name="Burke J.M."/>
            <person name="Salse J."/>
            <person name="Munos S."/>
            <person name="Vincourt P."/>
            <person name="Rieseberg L.H."/>
            <person name="Langlade N.B."/>
        </authorList>
    </citation>
    <scope>NUCLEOTIDE SEQUENCE [LARGE SCALE GENOMIC DNA]</scope>
    <source>
        <strain evidence="3">cv. SF193</strain>
    </source>
</reference>
<dbReference type="EMBL" id="CM007894">
    <property type="protein sequence ID" value="OTG25072.1"/>
    <property type="molecule type" value="Genomic_DNA"/>
</dbReference>
<gene>
    <name evidence="2" type="ORF">HannXRQ_Chr05g0143671</name>
</gene>
<keyword evidence="3" id="KW-1185">Reference proteome</keyword>
<name>A0A251UQP9_HELAN</name>
<dbReference type="AlphaFoldDB" id="A0A251UQP9"/>
<organism evidence="2 3">
    <name type="scientific">Helianthus annuus</name>
    <name type="common">Common sunflower</name>
    <dbReference type="NCBI Taxonomy" id="4232"/>
    <lineage>
        <taxon>Eukaryota</taxon>
        <taxon>Viridiplantae</taxon>
        <taxon>Streptophyta</taxon>
        <taxon>Embryophyta</taxon>
        <taxon>Tracheophyta</taxon>
        <taxon>Spermatophyta</taxon>
        <taxon>Magnoliopsida</taxon>
        <taxon>eudicotyledons</taxon>
        <taxon>Gunneridae</taxon>
        <taxon>Pentapetalae</taxon>
        <taxon>asterids</taxon>
        <taxon>campanulids</taxon>
        <taxon>Asterales</taxon>
        <taxon>Asteraceae</taxon>
        <taxon>Asteroideae</taxon>
        <taxon>Heliantheae alliance</taxon>
        <taxon>Heliantheae</taxon>
        <taxon>Helianthus</taxon>
    </lineage>
</organism>
<dbReference type="Proteomes" id="UP000215914">
    <property type="component" value="Chromosome 5"/>
</dbReference>
<feature type="transmembrane region" description="Helical" evidence="1">
    <location>
        <begin position="29"/>
        <end position="47"/>
    </location>
</feature>
<protein>
    <submittedName>
        <fullName evidence="2">Uncharacterized protein</fullName>
    </submittedName>
</protein>
<dbReference type="InParanoid" id="A0A251UQP9"/>
<sequence length="76" mass="9057">MLYNPLKHNIIYNPNYTLHSKNTRVHKSILGFLILITFYPPPSTCFLSRRFKGFKRRSSVSLGHSRYAFLKFQKHK</sequence>
<accession>A0A251UQP9</accession>
<keyword evidence="1" id="KW-0812">Transmembrane</keyword>